<dbReference type="EMBL" id="CAKJTI010000031">
    <property type="protein sequence ID" value="CAG9614585.1"/>
    <property type="molecule type" value="Genomic_DNA"/>
</dbReference>
<dbReference type="InterPro" id="IPR000182">
    <property type="entry name" value="GNAT_dom"/>
</dbReference>
<evidence type="ECO:0000313" key="5">
    <source>
        <dbReference type="Proteomes" id="UP000789423"/>
    </source>
</evidence>
<evidence type="ECO:0000256" key="1">
    <source>
        <dbReference type="ARBA" id="ARBA00022679"/>
    </source>
</evidence>
<dbReference type="InterPro" id="IPR050680">
    <property type="entry name" value="YpeA/RimI_acetyltransf"/>
</dbReference>
<reference evidence="4 5" key="1">
    <citation type="submission" date="2021-10" db="EMBL/GenBank/DDBJ databases">
        <authorList>
            <person name="Criscuolo A."/>
        </authorList>
    </citation>
    <scope>NUCLEOTIDE SEQUENCE [LARGE SCALE GENOMIC DNA]</scope>
    <source>
        <strain evidence="5">CIP 111899</strain>
    </source>
</reference>
<accession>A0ABM8YFV6</accession>
<dbReference type="PROSITE" id="PS51186">
    <property type="entry name" value="GNAT"/>
    <property type="match status" value="1"/>
</dbReference>
<dbReference type="SUPFAM" id="SSF55729">
    <property type="entry name" value="Acyl-CoA N-acyltransferases (Nat)"/>
    <property type="match status" value="1"/>
</dbReference>
<dbReference type="RefSeq" id="WP_230576527.1">
    <property type="nucleotide sequence ID" value="NZ_CAKJTI010000031.1"/>
</dbReference>
<name>A0ABM8YFV6_9BACI</name>
<dbReference type="PANTHER" id="PTHR43420:SF12">
    <property type="entry name" value="N-ACETYLTRANSFERASE DOMAIN-CONTAINING PROTEIN"/>
    <property type="match status" value="1"/>
</dbReference>
<dbReference type="Pfam" id="PF13420">
    <property type="entry name" value="Acetyltransf_4"/>
    <property type="match status" value="1"/>
</dbReference>
<sequence length="166" mass="18836">MITLLTETDAEIYWNLRLEALQKNPEAYVTTYEEAIQKEEPIQEVIKNLQGGNSHTFGAFDENNKLVGVVTLLTESRAALRHKGHIVGMYVSAQSRGRGYARNLIHEILKKAKTLNIEQIGLSVVSDNIMAKKLYHSIGFATYGVEKKALKIGEMYRDEEYMVLFL</sequence>
<dbReference type="CDD" id="cd04301">
    <property type="entry name" value="NAT_SF"/>
    <property type="match status" value="1"/>
</dbReference>
<organism evidence="4 5">
    <name type="scientific">Bacillus rhizoplanae</name>
    <dbReference type="NCBI Taxonomy" id="2880966"/>
    <lineage>
        <taxon>Bacteria</taxon>
        <taxon>Bacillati</taxon>
        <taxon>Bacillota</taxon>
        <taxon>Bacilli</taxon>
        <taxon>Bacillales</taxon>
        <taxon>Bacillaceae</taxon>
        <taxon>Bacillus</taxon>
    </lineage>
</organism>
<keyword evidence="1" id="KW-0808">Transferase</keyword>
<gene>
    <name evidence="4" type="ORF">BACCIP111899_03818</name>
</gene>
<comment type="caution">
    <text evidence="4">The sequence shown here is derived from an EMBL/GenBank/DDBJ whole genome shotgun (WGS) entry which is preliminary data.</text>
</comment>
<dbReference type="InterPro" id="IPR016181">
    <property type="entry name" value="Acyl_CoA_acyltransferase"/>
</dbReference>
<dbReference type="PANTHER" id="PTHR43420">
    <property type="entry name" value="ACETYLTRANSFERASE"/>
    <property type="match status" value="1"/>
</dbReference>
<feature type="domain" description="N-acetyltransferase" evidence="3">
    <location>
        <begin position="1"/>
        <end position="166"/>
    </location>
</feature>
<dbReference type="Gene3D" id="3.40.630.30">
    <property type="match status" value="1"/>
</dbReference>
<proteinExistence type="predicted"/>
<evidence type="ECO:0000256" key="2">
    <source>
        <dbReference type="ARBA" id="ARBA00023315"/>
    </source>
</evidence>
<keyword evidence="2" id="KW-0012">Acyltransferase</keyword>
<protein>
    <recommendedName>
        <fullName evidence="3">N-acetyltransferase domain-containing protein</fullName>
    </recommendedName>
</protein>
<evidence type="ECO:0000313" key="4">
    <source>
        <dbReference type="EMBL" id="CAG9614585.1"/>
    </source>
</evidence>
<dbReference type="Proteomes" id="UP000789423">
    <property type="component" value="Unassembled WGS sequence"/>
</dbReference>
<keyword evidence="5" id="KW-1185">Reference proteome</keyword>
<evidence type="ECO:0000259" key="3">
    <source>
        <dbReference type="PROSITE" id="PS51186"/>
    </source>
</evidence>